<dbReference type="EMBL" id="CAJJDN010000005">
    <property type="protein sequence ID" value="CAD8051256.1"/>
    <property type="molecule type" value="Genomic_DNA"/>
</dbReference>
<evidence type="ECO:0000313" key="2">
    <source>
        <dbReference type="Proteomes" id="UP000692954"/>
    </source>
</evidence>
<sequence length="107" mass="12803">MGFMYDFVISAVVHLLIKIKLLLLMKESYLKIFHLCLIFKMIKIQLKIQKQLLEVKSHLFQKIGTLKIHYKNLGVIQCLNIIQELLEIKFKKSIFHMIMLKFQLNQK</sequence>
<gene>
    <name evidence="1" type="ORF">PSON_ATCC_30995.1.T0050483</name>
</gene>
<evidence type="ECO:0000313" key="1">
    <source>
        <dbReference type="EMBL" id="CAD8051256.1"/>
    </source>
</evidence>
<reference evidence="1" key="1">
    <citation type="submission" date="2021-01" db="EMBL/GenBank/DDBJ databases">
        <authorList>
            <consortium name="Genoscope - CEA"/>
            <person name="William W."/>
        </authorList>
    </citation>
    <scope>NUCLEOTIDE SEQUENCE</scope>
</reference>
<dbReference type="Proteomes" id="UP000692954">
    <property type="component" value="Unassembled WGS sequence"/>
</dbReference>
<organism evidence="1 2">
    <name type="scientific">Paramecium sonneborni</name>
    <dbReference type="NCBI Taxonomy" id="65129"/>
    <lineage>
        <taxon>Eukaryota</taxon>
        <taxon>Sar</taxon>
        <taxon>Alveolata</taxon>
        <taxon>Ciliophora</taxon>
        <taxon>Intramacronucleata</taxon>
        <taxon>Oligohymenophorea</taxon>
        <taxon>Peniculida</taxon>
        <taxon>Parameciidae</taxon>
        <taxon>Paramecium</taxon>
    </lineage>
</organism>
<dbReference type="AlphaFoldDB" id="A0A8S1KE42"/>
<name>A0A8S1KE42_9CILI</name>
<protein>
    <submittedName>
        <fullName evidence="1">Uncharacterized protein</fullName>
    </submittedName>
</protein>
<keyword evidence="2" id="KW-1185">Reference proteome</keyword>
<proteinExistence type="predicted"/>
<accession>A0A8S1KE42</accession>
<comment type="caution">
    <text evidence="1">The sequence shown here is derived from an EMBL/GenBank/DDBJ whole genome shotgun (WGS) entry which is preliminary data.</text>
</comment>